<keyword evidence="4" id="KW-0175">Coiled coil</keyword>
<dbReference type="SUPFAM" id="SSF46689">
    <property type="entry name" value="Homeodomain-like"/>
    <property type="match status" value="1"/>
</dbReference>
<dbReference type="Gramene" id="Kaladp0091s0163.1.v1.1">
    <property type="protein sequence ID" value="Kaladp0091s0163.1.v1.1"/>
    <property type="gene ID" value="Kaladp0091s0163.v1.1"/>
</dbReference>
<dbReference type="InterPro" id="IPR025756">
    <property type="entry name" value="Myb_CC_LHEQLE"/>
</dbReference>
<sequence length="230" mass="25413">MERVYVGGKAAEPKPRLRWTPELHSCFVDAVAKLGGPEKATPKAVMRLMGLKGLTLYHLKSHLQKYRIGQQARKSSSEQSRDSSGDSHKMQASGATATSSGASSGQGDAALIYAARSQTEAQKRLQDQLEVQRRLQMRIEAQGKYLQSVLEKARTNLTLHTGSSPAAGSDQARAQQLTGFNLALDDDVNGVQKDTDANFRSKDIFLSFLQNQHREMQEDEKPAVKQLRLF</sequence>
<protein>
    <recommendedName>
        <fullName evidence="8">HTH myb-type domain-containing protein</fullName>
    </recommendedName>
</protein>
<dbReference type="Pfam" id="PF00249">
    <property type="entry name" value="Myb_DNA-binding"/>
    <property type="match status" value="1"/>
</dbReference>
<dbReference type="Pfam" id="PF14379">
    <property type="entry name" value="Myb_CC_LHEQLE"/>
    <property type="match status" value="1"/>
</dbReference>
<evidence type="ECO:0000256" key="1">
    <source>
        <dbReference type="ARBA" id="ARBA00004123"/>
    </source>
</evidence>
<accession>A0A7N0UXM4</accession>
<dbReference type="PANTHER" id="PTHR31499">
    <property type="entry name" value="MYB FAMILY TRANSCRIPTION FACTOR PHL11"/>
    <property type="match status" value="1"/>
</dbReference>
<keyword evidence="6" id="KW-0539">Nucleus</keyword>
<feature type="region of interest" description="Disordered" evidence="7">
    <location>
        <begin position="67"/>
        <end position="105"/>
    </location>
</feature>
<evidence type="ECO:0000256" key="7">
    <source>
        <dbReference type="SAM" id="MobiDB-lite"/>
    </source>
</evidence>
<feature type="domain" description="HTH myb-type" evidence="8">
    <location>
        <begin position="11"/>
        <end position="71"/>
    </location>
</feature>
<proteinExistence type="inferred from homology"/>
<dbReference type="NCBIfam" id="TIGR01557">
    <property type="entry name" value="myb_SHAQKYF"/>
    <property type="match status" value="1"/>
</dbReference>
<dbReference type="InterPro" id="IPR009057">
    <property type="entry name" value="Homeodomain-like_sf"/>
</dbReference>
<dbReference type="InterPro" id="IPR046955">
    <property type="entry name" value="PHR1-like"/>
</dbReference>
<keyword evidence="10" id="KW-1185">Reference proteome</keyword>
<comment type="similarity">
    <text evidence="2">Belongs to the MYB-CC family.</text>
</comment>
<evidence type="ECO:0000256" key="5">
    <source>
        <dbReference type="ARBA" id="ARBA00023163"/>
    </source>
</evidence>
<evidence type="ECO:0000256" key="6">
    <source>
        <dbReference type="ARBA" id="ARBA00023242"/>
    </source>
</evidence>
<comment type="subcellular location">
    <subcellularLocation>
        <location evidence="1">Nucleus</location>
    </subcellularLocation>
</comment>
<evidence type="ECO:0000256" key="2">
    <source>
        <dbReference type="ARBA" id="ARBA00006783"/>
    </source>
</evidence>
<evidence type="ECO:0000256" key="4">
    <source>
        <dbReference type="ARBA" id="ARBA00023054"/>
    </source>
</evidence>
<reference evidence="9" key="1">
    <citation type="submission" date="2021-01" db="UniProtKB">
        <authorList>
            <consortium name="EnsemblPlants"/>
        </authorList>
    </citation>
    <scope>IDENTIFICATION</scope>
</reference>
<dbReference type="EnsemblPlants" id="Kaladp0091s0163.1.v1.1">
    <property type="protein sequence ID" value="Kaladp0091s0163.1.v1.1"/>
    <property type="gene ID" value="Kaladp0091s0163.v1.1"/>
</dbReference>
<evidence type="ECO:0000313" key="9">
    <source>
        <dbReference type="EnsemblPlants" id="Kaladp0091s0163.1.v1.1"/>
    </source>
</evidence>
<dbReference type="Gene3D" id="1.10.10.60">
    <property type="entry name" value="Homeodomain-like"/>
    <property type="match status" value="1"/>
</dbReference>
<organism evidence="9 10">
    <name type="scientific">Kalanchoe fedtschenkoi</name>
    <name type="common">Lavender scallops</name>
    <name type="synonym">South American air plant</name>
    <dbReference type="NCBI Taxonomy" id="63787"/>
    <lineage>
        <taxon>Eukaryota</taxon>
        <taxon>Viridiplantae</taxon>
        <taxon>Streptophyta</taxon>
        <taxon>Embryophyta</taxon>
        <taxon>Tracheophyta</taxon>
        <taxon>Spermatophyta</taxon>
        <taxon>Magnoliopsida</taxon>
        <taxon>eudicotyledons</taxon>
        <taxon>Gunneridae</taxon>
        <taxon>Pentapetalae</taxon>
        <taxon>Saxifragales</taxon>
        <taxon>Crassulaceae</taxon>
        <taxon>Kalanchoe</taxon>
    </lineage>
</organism>
<keyword evidence="5" id="KW-0804">Transcription</keyword>
<dbReference type="InterPro" id="IPR001005">
    <property type="entry name" value="SANT/Myb"/>
</dbReference>
<dbReference type="InterPro" id="IPR017930">
    <property type="entry name" value="Myb_dom"/>
</dbReference>
<dbReference type="PROSITE" id="PS51294">
    <property type="entry name" value="HTH_MYB"/>
    <property type="match status" value="1"/>
</dbReference>
<dbReference type="AlphaFoldDB" id="A0A7N0UXM4"/>
<dbReference type="InterPro" id="IPR006447">
    <property type="entry name" value="Myb_dom_plants"/>
</dbReference>
<evidence type="ECO:0000256" key="3">
    <source>
        <dbReference type="ARBA" id="ARBA00023015"/>
    </source>
</evidence>
<evidence type="ECO:0000259" key="8">
    <source>
        <dbReference type="PROSITE" id="PS51294"/>
    </source>
</evidence>
<keyword evidence="3" id="KW-0805">Transcription regulation</keyword>
<dbReference type="Proteomes" id="UP000594263">
    <property type="component" value="Unplaced"/>
</dbReference>
<name>A0A7N0UXM4_KALFE</name>
<feature type="compositionally biased region" description="Low complexity" evidence="7">
    <location>
        <begin position="91"/>
        <end position="105"/>
    </location>
</feature>
<dbReference type="GO" id="GO:0003677">
    <property type="term" value="F:DNA binding"/>
    <property type="evidence" value="ECO:0007669"/>
    <property type="project" value="InterPro"/>
</dbReference>
<dbReference type="GO" id="GO:0005634">
    <property type="term" value="C:nucleus"/>
    <property type="evidence" value="ECO:0007669"/>
    <property type="project" value="UniProtKB-SubCell"/>
</dbReference>
<dbReference type="PANTHER" id="PTHR31499:SF23">
    <property type="entry name" value="MYB FAMILY TRANSCRIPTION FACTOR PHL11"/>
    <property type="match status" value="1"/>
</dbReference>
<dbReference type="GO" id="GO:0003700">
    <property type="term" value="F:DNA-binding transcription factor activity"/>
    <property type="evidence" value="ECO:0007669"/>
    <property type="project" value="InterPro"/>
</dbReference>
<evidence type="ECO:0000313" key="10">
    <source>
        <dbReference type="Proteomes" id="UP000594263"/>
    </source>
</evidence>
<feature type="compositionally biased region" description="Basic and acidic residues" evidence="7">
    <location>
        <begin position="75"/>
        <end position="89"/>
    </location>
</feature>
<dbReference type="FunFam" id="1.10.10.60:FF:000002">
    <property type="entry name" value="Myb family transcription factor"/>
    <property type="match status" value="1"/>
</dbReference>